<evidence type="ECO:0000256" key="4">
    <source>
        <dbReference type="ARBA" id="ARBA00023172"/>
    </source>
</evidence>
<dbReference type="GO" id="GO:0006310">
    <property type="term" value="P:DNA recombination"/>
    <property type="evidence" value="ECO:0007669"/>
    <property type="project" value="UniProtKB-KW"/>
</dbReference>
<proteinExistence type="inferred from homology"/>
<comment type="similarity">
    <text evidence="1">Belongs to the 'phage' integrase family.</text>
</comment>
<keyword evidence="9" id="KW-1185">Reference proteome</keyword>
<dbReference type="Gene3D" id="1.10.150.130">
    <property type="match status" value="1"/>
</dbReference>
<keyword evidence="3 5" id="KW-0238">DNA-binding</keyword>
<dbReference type="Pfam" id="PF13356">
    <property type="entry name" value="Arm-DNA-bind_3"/>
    <property type="match status" value="1"/>
</dbReference>
<dbReference type="InterPro" id="IPR011010">
    <property type="entry name" value="DNA_brk_join_enz"/>
</dbReference>
<dbReference type="Gene3D" id="3.30.160.390">
    <property type="entry name" value="Integrase, DNA-binding domain"/>
    <property type="match status" value="1"/>
</dbReference>
<dbReference type="EMBL" id="BJLF01000001">
    <property type="protein sequence ID" value="GEA49274.1"/>
    <property type="molecule type" value="Genomic_DNA"/>
</dbReference>
<dbReference type="InterPro" id="IPR053876">
    <property type="entry name" value="Phage_int_M"/>
</dbReference>
<dbReference type="PROSITE" id="PS51900">
    <property type="entry name" value="CB"/>
    <property type="match status" value="1"/>
</dbReference>
<feature type="domain" description="Core-binding (CB)" evidence="7">
    <location>
        <begin position="105"/>
        <end position="186"/>
    </location>
</feature>
<evidence type="ECO:0000259" key="6">
    <source>
        <dbReference type="PROSITE" id="PS51898"/>
    </source>
</evidence>
<gene>
    <name evidence="8" type="ORF">VIN01S_00780</name>
</gene>
<dbReference type="InterPro" id="IPR025166">
    <property type="entry name" value="Integrase_DNA_bind_dom"/>
</dbReference>
<comment type="caution">
    <text evidence="8">The sequence shown here is derived from an EMBL/GenBank/DDBJ whole genome shotgun (WGS) entry which is preliminary data.</text>
</comment>
<dbReference type="PANTHER" id="PTHR30629:SF6">
    <property type="entry name" value="PROPHAGE INTEGRASE INTA-RELATED"/>
    <property type="match status" value="1"/>
</dbReference>
<dbReference type="InterPro" id="IPR002104">
    <property type="entry name" value="Integrase_catalytic"/>
</dbReference>
<dbReference type="RefSeq" id="WP_141343649.1">
    <property type="nucleotide sequence ID" value="NZ_BJLF01000001.1"/>
</dbReference>
<dbReference type="GO" id="GO:0015074">
    <property type="term" value="P:DNA integration"/>
    <property type="evidence" value="ECO:0007669"/>
    <property type="project" value="UniProtKB-KW"/>
</dbReference>
<keyword evidence="4" id="KW-0233">DNA recombination</keyword>
<protein>
    <submittedName>
        <fullName evidence="8">Integrase</fullName>
    </submittedName>
</protein>
<evidence type="ECO:0000313" key="9">
    <source>
        <dbReference type="Proteomes" id="UP000318717"/>
    </source>
</evidence>
<evidence type="ECO:0000259" key="7">
    <source>
        <dbReference type="PROSITE" id="PS51900"/>
    </source>
</evidence>
<keyword evidence="2" id="KW-0229">DNA integration</keyword>
<dbReference type="Pfam" id="PF22022">
    <property type="entry name" value="Phage_int_M"/>
    <property type="match status" value="1"/>
</dbReference>
<organism evidence="8 9">
    <name type="scientific">Vibrio inusitatus NBRC 102082</name>
    <dbReference type="NCBI Taxonomy" id="1219070"/>
    <lineage>
        <taxon>Bacteria</taxon>
        <taxon>Pseudomonadati</taxon>
        <taxon>Pseudomonadota</taxon>
        <taxon>Gammaproteobacteria</taxon>
        <taxon>Vibrionales</taxon>
        <taxon>Vibrionaceae</taxon>
        <taxon>Vibrio</taxon>
    </lineage>
</organism>
<dbReference type="PROSITE" id="PS51898">
    <property type="entry name" value="TYR_RECOMBINASE"/>
    <property type="match status" value="1"/>
</dbReference>
<evidence type="ECO:0000256" key="5">
    <source>
        <dbReference type="PROSITE-ProRule" id="PRU01248"/>
    </source>
</evidence>
<name>A0A4Y3HSH7_9VIBR</name>
<evidence type="ECO:0000313" key="8">
    <source>
        <dbReference type="EMBL" id="GEA49274.1"/>
    </source>
</evidence>
<sequence length="401" mass="46130">MPKPATKLSHTQIAGLVCKNKEKLLTDGNGLTLRVRPNGSKVFYFQYSHPLTKKRTKLQVGKFPHCSLKQARKTVLEYRYLLDRKIDPKSHLAQQKEEELNEENNLLANVAEEWLEVKKHSVTKDYAQDILRSLELHVFPSLGTVPISKITAPKVIKVLRVVESKGNLETVKRLCQRLNEVIDFAVNTGKTFSNPISKVHVAFKKPKAQNMKSIPPSELPELLQTISRAYLNRVTRCLIEFQLHTMSRPSEASNALWEEVDLEQKTWTIPANRMKRRREHIVPLSEYCVELLRFTKTIRRGSPYVFPSPIDNFKPLNSQTVNAALKRMGYQGKLVSHGFRSIASTALNEEGFDFNLIESALAHVDSNQTRAAYNRATYLERRREMMNWWSLHIVDAKNPYL</sequence>
<reference evidence="8 9" key="1">
    <citation type="submission" date="2019-06" db="EMBL/GenBank/DDBJ databases">
        <title>Whole genome shotgun sequence of Vibrio inusitatus NBRC 102082.</title>
        <authorList>
            <person name="Hosoyama A."/>
            <person name="Uohara A."/>
            <person name="Ohji S."/>
            <person name="Ichikawa N."/>
        </authorList>
    </citation>
    <scope>NUCLEOTIDE SEQUENCE [LARGE SCALE GENOMIC DNA]</scope>
    <source>
        <strain evidence="8 9">NBRC 102082</strain>
    </source>
</reference>
<dbReference type="InterPro" id="IPR013762">
    <property type="entry name" value="Integrase-like_cat_sf"/>
</dbReference>
<dbReference type="InterPro" id="IPR050808">
    <property type="entry name" value="Phage_Integrase"/>
</dbReference>
<dbReference type="SUPFAM" id="SSF56349">
    <property type="entry name" value="DNA breaking-rejoining enzymes"/>
    <property type="match status" value="1"/>
</dbReference>
<dbReference type="InterPro" id="IPR038488">
    <property type="entry name" value="Integrase_DNA-bd_sf"/>
</dbReference>
<feature type="domain" description="Tyr recombinase" evidence="6">
    <location>
        <begin position="209"/>
        <end position="387"/>
    </location>
</feature>
<dbReference type="InterPro" id="IPR010998">
    <property type="entry name" value="Integrase_recombinase_N"/>
</dbReference>
<dbReference type="Gene3D" id="1.10.443.10">
    <property type="entry name" value="Intergrase catalytic core"/>
    <property type="match status" value="1"/>
</dbReference>
<evidence type="ECO:0000256" key="1">
    <source>
        <dbReference type="ARBA" id="ARBA00008857"/>
    </source>
</evidence>
<dbReference type="Proteomes" id="UP000318717">
    <property type="component" value="Unassembled WGS sequence"/>
</dbReference>
<dbReference type="InterPro" id="IPR044068">
    <property type="entry name" value="CB"/>
</dbReference>
<dbReference type="NCBIfam" id="NF007246">
    <property type="entry name" value="PRK09692.1"/>
    <property type="match status" value="1"/>
</dbReference>
<dbReference type="PANTHER" id="PTHR30629">
    <property type="entry name" value="PROPHAGE INTEGRASE"/>
    <property type="match status" value="1"/>
</dbReference>
<dbReference type="CDD" id="cd00801">
    <property type="entry name" value="INT_P4_C"/>
    <property type="match status" value="1"/>
</dbReference>
<accession>A0A4Y3HSH7</accession>
<dbReference type="AlphaFoldDB" id="A0A4Y3HSH7"/>
<evidence type="ECO:0000256" key="2">
    <source>
        <dbReference type="ARBA" id="ARBA00022908"/>
    </source>
</evidence>
<dbReference type="GO" id="GO:0003677">
    <property type="term" value="F:DNA binding"/>
    <property type="evidence" value="ECO:0007669"/>
    <property type="project" value="UniProtKB-UniRule"/>
</dbReference>
<dbReference type="OrthoDB" id="9795573at2"/>
<dbReference type="Pfam" id="PF00589">
    <property type="entry name" value="Phage_integrase"/>
    <property type="match status" value="1"/>
</dbReference>
<evidence type="ECO:0000256" key="3">
    <source>
        <dbReference type="ARBA" id="ARBA00023125"/>
    </source>
</evidence>